<dbReference type="AlphaFoldDB" id="A0A7I8J8L8"/>
<keyword evidence="2" id="KW-1185">Reference proteome</keyword>
<dbReference type="Proteomes" id="UP001189122">
    <property type="component" value="Unassembled WGS sequence"/>
</dbReference>
<proteinExistence type="predicted"/>
<sequence>MADALSRQVHLLNLVKVQVIGFESLPDSYADCLDFGHVLRALSDGPSRDHKDFLVVNGCLFFRSRLCVPRTSLCDFFTWECHVGGLSGHFGRDKTIAGPHLFHLTSSPHLPAPSLRESLP</sequence>
<evidence type="ECO:0000313" key="2">
    <source>
        <dbReference type="Proteomes" id="UP001189122"/>
    </source>
</evidence>
<evidence type="ECO:0000313" key="1">
    <source>
        <dbReference type="EMBL" id="CAA2627267.1"/>
    </source>
</evidence>
<organism evidence="1">
    <name type="scientific">Spirodela intermedia</name>
    <name type="common">Intermediate duckweed</name>
    <dbReference type="NCBI Taxonomy" id="51605"/>
    <lineage>
        <taxon>Eukaryota</taxon>
        <taxon>Viridiplantae</taxon>
        <taxon>Streptophyta</taxon>
        <taxon>Embryophyta</taxon>
        <taxon>Tracheophyta</taxon>
        <taxon>Spermatophyta</taxon>
        <taxon>Magnoliopsida</taxon>
        <taxon>Liliopsida</taxon>
        <taxon>Araceae</taxon>
        <taxon>Lemnoideae</taxon>
        <taxon>Spirodela</taxon>
    </lineage>
</organism>
<protein>
    <submittedName>
        <fullName evidence="1">Uncharacterized protein</fullName>
    </submittedName>
</protein>
<accession>A0A7I8J8L8</accession>
<name>A0A7I8J8L8_SPIIN</name>
<reference evidence="1 2" key="1">
    <citation type="submission" date="2019-12" db="EMBL/GenBank/DDBJ databases">
        <authorList>
            <person name="Scholz U."/>
            <person name="Mascher M."/>
            <person name="Fiebig A."/>
        </authorList>
    </citation>
    <scope>NUCLEOTIDE SEQUENCE</scope>
</reference>
<dbReference type="EMBL" id="LR743597">
    <property type="protein sequence ID" value="CAA2627267.1"/>
    <property type="molecule type" value="Genomic_DNA"/>
</dbReference>
<dbReference type="EMBL" id="CACRZD030000010">
    <property type="protein sequence ID" value="CAA6666527.1"/>
    <property type="molecule type" value="Genomic_DNA"/>
</dbReference>
<gene>
    <name evidence="1" type="ORF">SI7747_10012920</name>
</gene>